<dbReference type="OrthoDB" id="673128at2"/>
<gene>
    <name evidence="3" type="ORF">FRX97_03555</name>
</gene>
<evidence type="ECO:0000313" key="3">
    <source>
        <dbReference type="EMBL" id="TXC81609.1"/>
    </source>
</evidence>
<dbReference type="InterPro" id="IPR052893">
    <property type="entry name" value="TCS_response_regulator"/>
</dbReference>
<dbReference type="PANTHER" id="PTHR44520">
    <property type="entry name" value="RESPONSE REGULATOR RCP1-RELATED"/>
    <property type="match status" value="1"/>
</dbReference>
<dbReference type="AlphaFoldDB" id="A0A5C6V915"/>
<dbReference type="InterPro" id="IPR011006">
    <property type="entry name" value="CheY-like_superfamily"/>
</dbReference>
<dbReference type="Proteomes" id="UP000321168">
    <property type="component" value="Unassembled WGS sequence"/>
</dbReference>
<accession>A0A5C6V915</accession>
<evidence type="ECO:0000256" key="1">
    <source>
        <dbReference type="PROSITE-ProRule" id="PRU00169"/>
    </source>
</evidence>
<dbReference type="InterPro" id="IPR001789">
    <property type="entry name" value="Sig_transdc_resp-reg_receiver"/>
</dbReference>
<organism evidence="3 4">
    <name type="scientific">Luteibaculum oceani</name>
    <dbReference type="NCBI Taxonomy" id="1294296"/>
    <lineage>
        <taxon>Bacteria</taxon>
        <taxon>Pseudomonadati</taxon>
        <taxon>Bacteroidota</taxon>
        <taxon>Flavobacteriia</taxon>
        <taxon>Flavobacteriales</taxon>
        <taxon>Luteibaculaceae</taxon>
        <taxon>Luteibaculum</taxon>
    </lineage>
</organism>
<reference evidence="3 4" key="1">
    <citation type="submission" date="2019-08" db="EMBL/GenBank/DDBJ databases">
        <title>Genome of Luteibaculum oceani JCM 18817.</title>
        <authorList>
            <person name="Bowman J.P."/>
        </authorList>
    </citation>
    <scope>NUCLEOTIDE SEQUENCE [LARGE SCALE GENOMIC DNA]</scope>
    <source>
        <strain evidence="3 4">JCM 18817</strain>
    </source>
</reference>
<keyword evidence="4" id="KW-1185">Reference proteome</keyword>
<dbReference type="Gene3D" id="3.40.50.2300">
    <property type="match status" value="1"/>
</dbReference>
<dbReference type="SMART" id="SM00448">
    <property type="entry name" value="REC"/>
    <property type="match status" value="1"/>
</dbReference>
<dbReference type="PANTHER" id="PTHR44520:SF2">
    <property type="entry name" value="RESPONSE REGULATOR RCP1"/>
    <property type="match status" value="1"/>
</dbReference>
<name>A0A5C6V915_9FLAO</name>
<sequence length="163" mass="18905">MPSLVSHSTQPNSETQFFSHYRFDKDDQSKFETAIIIDDNRNDLLFHKMILKKEGFASNFCTFVSGKAALTYLNKTLRAKLDDNPEARYAIFLDLIMPRMDGFDFLELFDELDEDFKSHFKIYLVTNSTNPIDLQKASKSNSVFGFVRKPITKKIIDVIRLNC</sequence>
<dbReference type="EMBL" id="VORB01000003">
    <property type="protein sequence ID" value="TXC81609.1"/>
    <property type="molecule type" value="Genomic_DNA"/>
</dbReference>
<dbReference type="GO" id="GO:0000160">
    <property type="term" value="P:phosphorelay signal transduction system"/>
    <property type="evidence" value="ECO:0007669"/>
    <property type="project" value="InterPro"/>
</dbReference>
<keyword evidence="1" id="KW-0597">Phosphoprotein</keyword>
<evidence type="ECO:0000313" key="4">
    <source>
        <dbReference type="Proteomes" id="UP000321168"/>
    </source>
</evidence>
<protein>
    <submittedName>
        <fullName evidence="3">Response regulator</fullName>
    </submittedName>
</protein>
<evidence type="ECO:0000259" key="2">
    <source>
        <dbReference type="PROSITE" id="PS50110"/>
    </source>
</evidence>
<dbReference type="PROSITE" id="PS50110">
    <property type="entry name" value="RESPONSE_REGULATORY"/>
    <property type="match status" value="1"/>
</dbReference>
<comment type="caution">
    <text evidence="3">The sequence shown here is derived from an EMBL/GenBank/DDBJ whole genome shotgun (WGS) entry which is preliminary data.</text>
</comment>
<dbReference type="SUPFAM" id="SSF52172">
    <property type="entry name" value="CheY-like"/>
    <property type="match status" value="1"/>
</dbReference>
<feature type="domain" description="Response regulatory" evidence="2">
    <location>
        <begin position="33"/>
        <end position="163"/>
    </location>
</feature>
<dbReference type="RefSeq" id="WP_147013481.1">
    <property type="nucleotide sequence ID" value="NZ_VORB01000003.1"/>
</dbReference>
<dbReference type="Pfam" id="PF00072">
    <property type="entry name" value="Response_reg"/>
    <property type="match status" value="1"/>
</dbReference>
<proteinExistence type="predicted"/>
<feature type="modified residue" description="4-aspartylphosphate" evidence="1">
    <location>
        <position position="94"/>
    </location>
</feature>